<evidence type="ECO:0000313" key="3">
    <source>
        <dbReference type="Proteomes" id="UP000006753"/>
    </source>
</evidence>
<evidence type="ECO:0000313" key="2">
    <source>
        <dbReference type="EMBL" id="EKD13987.1"/>
    </source>
</evidence>
<feature type="compositionally biased region" description="Polar residues" evidence="1">
    <location>
        <begin position="1"/>
        <end position="10"/>
    </location>
</feature>
<dbReference type="OrthoDB" id="4590138at2759"/>
<dbReference type="GeneID" id="18763599"/>
<proteinExistence type="predicted"/>
<sequence>MSSTFYSTSAPAEEPPASVKPPGTLALPDVSHTHSTQLDMSHGDTSVKLDQLGPMVVNADGTLSRISNWEKMADVEKEATVRIIAKRNQARLKALRENGKEGLKEDGKSGERGLPLHGAAESRHATWVHG</sequence>
<gene>
    <name evidence="2" type="ORF">MBM_07664</name>
</gene>
<organism evidence="2 3">
    <name type="scientific">Marssonina brunnea f. sp. multigermtubi (strain MB_m1)</name>
    <name type="common">Marssonina leaf spot fungus</name>
    <dbReference type="NCBI Taxonomy" id="1072389"/>
    <lineage>
        <taxon>Eukaryota</taxon>
        <taxon>Fungi</taxon>
        <taxon>Dikarya</taxon>
        <taxon>Ascomycota</taxon>
        <taxon>Pezizomycotina</taxon>
        <taxon>Leotiomycetes</taxon>
        <taxon>Helotiales</taxon>
        <taxon>Drepanopezizaceae</taxon>
        <taxon>Drepanopeziza</taxon>
    </lineage>
</organism>
<feature type="region of interest" description="Disordered" evidence="1">
    <location>
        <begin position="96"/>
        <end position="130"/>
    </location>
</feature>
<protein>
    <recommendedName>
        <fullName evidence="4">Fungal specific transcription factor</fullName>
    </recommendedName>
</protein>
<dbReference type="PANTHER" id="PTHR39474:SF1">
    <property type="entry name" value="FUNGAL SPECIFIC TRANSCRIPTION FACTOR"/>
    <property type="match status" value="1"/>
</dbReference>
<reference evidence="2 3" key="1">
    <citation type="journal article" date="2012" name="BMC Genomics">
        <title>Sequencing the genome of Marssonina brunnea reveals fungus-poplar co-evolution.</title>
        <authorList>
            <person name="Zhu S."/>
            <person name="Cao Y.-Z."/>
            <person name="Jiang C."/>
            <person name="Tan B.-Y."/>
            <person name="Wang Z."/>
            <person name="Feng S."/>
            <person name="Zhang L."/>
            <person name="Su X.-H."/>
            <person name="Brejova B."/>
            <person name="Vinar T."/>
            <person name="Xu M."/>
            <person name="Wang M.-X."/>
            <person name="Zhang S.-G."/>
            <person name="Huang M.-R."/>
            <person name="Wu R."/>
            <person name="Zhou Y."/>
        </authorList>
    </citation>
    <scope>NUCLEOTIDE SEQUENCE [LARGE SCALE GENOMIC DNA]</scope>
    <source>
        <strain evidence="2 3">MB_m1</strain>
    </source>
</reference>
<evidence type="ECO:0000256" key="1">
    <source>
        <dbReference type="SAM" id="MobiDB-lite"/>
    </source>
</evidence>
<dbReference type="KEGG" id="mbe:MBM_07664"/>
<feature type="region of interest" description="Disordered" evidence="1">
    <location>
        <begin position="1"/>
        <end position="46"/>
    </location>
</feature>
<dbReference type="HOGENOM" id="CLU_093522_3_2_1"/>
<dbReference type="EMBL" id="JH921447">
    <property type="protein sequence ID" value="EKD13987.1"/>
    <property type="molecule type" value="Genomic_DNA"/>
</dbReference>
<dbReference type="eggNOG" id="ENOG502S84A">
    <property type="taxonomic scope" value="Eukaryota"/>
</dbReference>
<evidence type="ECO:0008006" key="4">
    <source>
        <dbReference type="Google" id="ProtNLM"/>
    </source>
</evidence>
<dbReference type="AlphaFoldDB" id="K1WNR0"/>
<feature type="compositionally biased region" description="Basic and acidic residues" evidence="1">
    <location>
        <begin position="96"/>
        <end position="111"/>
    </location>
</feature>
<dbReference type="STRING" id="1072389.K1WNR0"/>
<keyword evidence="3" id="KW-1185">Reference proteome</keyword>
<dbReference type="InParanoid" id="K1WNR0"/>
<accession>K1WNR0</accession>
<name>K1WNR0_MARBU</name>
<dbReference type="Proteomes" id="UP000006753">
    <property type="component" value="Unassembled WGS sequence"/>
</dbReference>
<dbReference type="PANTHER" id="PTHR39474">
    <property type="entry name" value="UNNAMED PRODUCT"/>
    <property type="match status" value="1"/>
</dbReference>